<accession>A0ABS4UQ74</accession>
<evidence type="ECO:0000313" key="3">
    <source>
        <dbReference type="Proteomes" id="UP000755585"/>
    </source>
</evidence>
<dbReference type="EMBL" id="JAGINT010000002">
    <property type="protein sequence ID" value="MBP2353726.1"/>
    <property type="molecule type" value="Genomic_DNA"/>
</dbReference>
<reference evidence="2 3" key="1">
    <citation type="submission" date="2021-03" db="EMBL/GenBank/DDBJ databases">
        <title>Sequencing the genomes of 1000 actinobacteria strains.</title>
        <authorList>
            <person name="Klenk H.-P."/>
        </authorList>
    </citation>
    <scope>NUCLEOTIDE SEQUENCE [LARGE SCALE GENOMIC DNA]</scope>
    <source>
        <strain evidence="2 3">DSM 18824</strain>
    </source>
</reference>
<feature type="region of interest" description="Disordered" evidence="1">
    <location>
        <begin position="178"/>
        <end position="218"/>
    </location>
</feature>
<feature type="region of interest" description="Disordered" evidence="1">
    <location>
        <begin position="1"/>
        <end position="70"/>
    </location>
</feature>
<proteinExistence type="predicted"/>
<protein>
    <submittedName>
        <fullName evidence="2">Vacuolar-type H+-ATPase subunit E/Vma4</fullName>
    </submittedName>
</protein>
<dbReference type="RefSeq" id="WP_209696643.1">
    <property type="nucleotide sequence ID" value="NZ_BAAAVU010000001.1"/>
</dbReference>
<evidence type="ECO:0000313" key="2">
    <source>
        <dbReference type="EMBL" id="MBP2353726.1"/>
    </source>
</evidence>
<dbReference type="Proteomes" id="UP000755585">
    <property type="component" value="Unassembled WGS sequence"/>
</dbReference>
<organism evidence="2 3">
    <name type="scientific">Kribbella aluminosa</name>
    <dbReference type="NCBI Taxonomy" id="416017"/>
    <lineage>
        <taxon>Bacteria</taxon>
        <taxon>Bacillati</taxon>
        <taxon>Actinomycetota</taxon>
        <taxon>Actinomycetes</taxon>
        <taxon>Propionibacteriales</taxon>
        <taxon>Kribbellaceae</taxon>
        <taxon>Kribbella</taxon>
    </lineage>
</organism>
<feature type="compositionally biased region" description="Basic and acidic residues" evidence="1">
    <location>
        <begin position="1"/>
        <end position="19"/>
    </location>
</feature>
<sequence length="218" mass="25220">MSPESDYQRRARLEREARKKAQAKQRARETQALDRAETIAREKTAPEQHQHLAEARRRIEEREGRIGRELGRALEDRIKNGPNQLGKGSVQRLVGLGSRVFGDGRTAIDLAQSMISYGRQLDEVWKAFGSYTPPQPVKETRAQERERAQREREQRDREAREQNIEQVRYLMGVTYGDASPFGKLTPEQVREYEAQTRSRVRDSREFGSRERGRGGRGD</sequence>
<comment type="caution">
    <text evidence="2">The sequence shown here is derived from an EMBL/GenBank/DDBJ whole genome shotgun (WGS) entry which is preliminary data.</text>
</comment>
<evidence type="ECO:0000256" key="1">
    <source>
        <dbReference type="SAM" id="MobiDB-lite"/>
    </source>
</evidence>
<keyword evidence="3" id="KW-1185">Reference proteome</keyword>
<feature type="compositionally biased region" description="Basic and acidic residues" evidence="1">
    <location>
        <begin position="188"/>
        <end position="218"/>
    </location>
</feature>
<name>A0ABS4UQ74_9ACTN</name>
<feature type="compositionally biased region" description="Basic and acidic residues" evidence="1">
    <location>
        <begin position="26"/>
        <end position="70"/>
    </location>
</feature>
<feature type="region of interest" description="Disordered" evidence="1">
    <location>
        <begin position="130"/>
        <end position="163"/>
    </location>
</feature>
<gene>
    <name evidence="2" type="ORF">JOF29_004836</name>
</gene>
<feature type="compositionally biased region" description="Basic and acidic residues" evidence="1">
    <location>
        <begin position="138"/>
        <end position="163"/>
    </location>
</feature>